<proteinExistence type="predicted"/>
<reference evidence="7 8" key="1">
    <citation type="submission" date="2023-01" db="EMBL/GenBank/DDBJ databases">
        <authorList>
            <person name="Whitehead M."/>
        </authorList>
    </citation>
    <scope>NUCLEOTIDE SEQUENCE [LARGE SCALE GENOMIC DNA]</scope>
</reference>
<evidence type="ECO:0000256" key="5">
    <source>
        <dbReference type="ARBA" id="ARBA00023273"/>
    </source>
</evidence>
<dbReference type="InterPro" id="IPR006602">
    <property type="entry name" value="DM10_dom"/>
</dbReference>
<keyword evidence="2" id="KW-0963">Cytoplasm</keyword>
<protein>
    <recommendedName>
        <fullName evidence="6">DM10 domain-containing protein</fullName>
    </recommendedName>
</protein>
<feature type="domain" description="DM10" evidence="6">
    <location>
        <begin position="423"/>
        <end position="524"/>
    </location>
</feature>
<dbReference type="Pfam" id="PF06565">
    <property type="entry name" value="DM10_dom"/>
    <property type="match status" value="3"/>
</dbReference>
<dbReference type="Gene3D" id="2.30.29.170">
    <property type="match status" value="3"/>
</dbReference>
<evidence type="ECO:0000256" key="2">
    <source>
        <dbReference type="ARBA" id="ARBA00022490"/>
    </source>
</evidence>
<evidence type="ECO:0000259" key="6">
    <source>
        <dbReference type="PROSITE" id="PS51336"/>
    </source>
</evidence>
<keyword evidence="4" id="KW-0206">Cytoskeleton</keyword>
<dbReference type="EMBL" id="CARXXK010000002">
    <property type="protein sequence ID" value="CAI6358946.1"/>
    <property type="molecule type" value="Genomic_DNA"/>
</dbReference>
<dbReference type="GO" id="GO:0005930">
    <property type="term" value="C:axoneme"/>
    <property type="evidence" value="ECO:0007669"/>
    <property type="project" value="UniProtKB-SubCell"/>
</dbReference>
<evidence type="ECO:0000256" key="4">
    <source>
        <dbReference type="ARBA" id="ARBA00023212"/>
    </source>
</evidence>
<dbReference type="PANTHER" id="PTHR12086">
    <property type="entry name" value="EF-HAND DOMAIN C-TERMINAL CONTAINING PROTEIN"/>
    <property type="match status" value="1"/>
</dbReference>
<feature type="domain" description="DM10" evidence="6">
    <location>
        <begin position="79"/>
        <end position="189"/>
    </location>
</feature>
<dbReference type="SMART" id="SM00676">
    <property type="entry name" value="DM10"/>
    <property type="match status" value="2"/>
</dbReference>
<gene>
    <name evidence="7" type="ORF">MEUPH1_LOCUS14403</name>
</gene>
<name>A0AAV0WU09_9HEMI</name>
<keyword evidence="5" id="KW-0966">Cell projection</keyword>
<comment type="subcellular location">
    <subcellularLocation>
        <location evidence="1">Cytoplasm</location>
        <location evidence="1">Cytoskeleton</location>
        <location evidence="1">Cilium axoneme</location>
    </subcellularLocation>
</comment>
<dbReference type="InterPro" id="IPR040193">
    <property type="entry name" value="EFHC1/EFHC2/EFHB"/>
</dbReference>
<evidence type="ECO:0000256" key="1">
    <source>
        <dbReference type="ARBA" id="ARBA00004430"/>
    </source>
</evidence>
<feature type="domain" description="DM10" evidence="6">
    <location>
        <begin position="232"/>
        <end position="373"/>
    </location>
</feature>
<evidence type="ECO:0000313" key="7">
    <source>
        <dbReference type="EMBL" id="CAI6358946.1"/>
    </source>
</evidence>
<sequence length="727" mass="84639">MDQCGGSPLPKIPGIYQTHLEVKDKYPIGSDLECIDKVRFIKSIEKKNEPLFCDPDVAMVMLAKGHNVINQRNWLAFDDKEVLTFYAFYKKSGRGSSAGIDYTLKQLKIIYFLVDETIQVNEPMKQNTGGPQGCFIKKQKIPLPGCDQETGPYYRLPDLVVGTTVIFYGKELRITGVDAYTRDFLHTMGVPAKDNEPMPEDPYYEYRKKTALDITLKNKANTARNPPPNGYDSLILRFRGYWDDRNQMEGDLHFYEVLYYLVDDTMELVEEIVDDTKVSGIRHKMIVKRQRLPKEGPWLLQPGYNVRQDILNVMTTNKNSFYYTMDSKLGIVQKVPYYNCTDLFIGQVLNVYGRSIVLVSCDEFTKSFYSNVYQLGEENLNPIEAPKTMREIEEEMLQQKRVEIILKNQDEVLRKRLIKYGGTGIIFGFLIKMITDDPINQGRNFMLKYYLDDTEFAIYEYRETNSGMRGGMFRSKRGFSENQDQANLFIFHQLAVGVKICIDEFKFTIVDVDDKTLQFMIDNPKEFSHSNLVTVRSKTREMINSRFSSLDEFRMEYFQDRELVDRDEFRKVLSFEGELDPHNAVVLSLMHKRPDPFEPYTDNVLRSVVQREMRKDCFIHFDGLKNNFRSRKSKSDEVGYIVCSEAIKAMKSNRISLSEEIRSILVNKFTDTKNGCTVNYEEMVEFMDYMKNPVEPPSRLARELLFVKPKKVLVRVNEFIDGLRSET</sequence>
<organism evidence="7 8">
    <name type="scientific">Macrosiphum euphorbiae</name>
    <name type="common">potato aphid</name>
    <dbReference type="NCBI Taxonomy" id="13131"/>
    <lineage>
        <taxon>Eukaryota</taxon>
        <taxon>Metazoa</taxon>
        <taxon>Ecdysozoa</taxon>
        <taxon>Arthropoda</taxon>
        <taxon>Hexapoda</taxon>
        <taxon>Insecta</taxon>
        <taxon>Pterygota</taxon>
        <taxon>Neoptera</taxon>
        <taxon>Paraneoptera</taxon>
        <taxon>Hemiptera</taxon>
        <taxon>Sternorrhyncha</taxon>
        <taxon>Aphidomorpha</taxon>
        <taxon>Aphidoidea</taxon>
        <taxon>Aphididae</taxon>
        <taxon>Macrosiphini</taxon>
        <taxon>Macrosiphum</taxon>
    </lineage>
</organism>
<dbReference type="PROSITE" id="PS51336">
    <property type="entry name" value="DM10"/>
    <property type="match status" value="3"/>
</dbReference>
<accession>A0AAV0WU09</accession>
<dbReference type="Proteomes" id="UP001160148">
    <property type="component" value="Unassembled WGS sequence"/>
</dbReference>
<comment type="caution">
    <text evidence="7">The sequence shown here is derived from an EMBL/GenBank/DDBJ whole genome shotgun (WGS) entry which is preliminary data.</text>
</comment>
<keyword evidence="8" id="KW-1185">Reference proteome</keyword>
<dbReference type="FunFam" id="2.30.29.170:FF:000004">
    <property type="entry name" value="EF-hand domain containing 2"/>
    <property type="match status" value="1"/>
</dbReference>
<keyword evidence="3" id="KW-0677">Repeat</keyword>
<evidence type="ECO:0000313" key="8">
    <source>
        <dbReference type="Proteomes" id="UP001160148"/>
    </source>
</evidence>
<dbReference type="AlphaFoldDB" id="A0AAV0WU09"/>
<evidence type="ECO:0000256" key="3">
    <source>
        <dbReference type="ARBA" id="ARBA00022737"/>
    </source>
</evidence>